<protein>
    <submittedName>
        <fullName evidence="2">Uncharacterized protein</fullName>
    </submittedName>
</protein>
<proteinExistence type="predicted"/>
<gene>
    <name evidence="2" type="ORF">PBY51_006190</name>
</gene>
<dbReference type="AlphaFoldDB" id="A0AAN7WWL6"/>
<name>A0AAN7WWL6_ELEMC</name>
<feature type="signal peptide" evidence="1">
    <location>
        <begin position="1"/>
        <end position="25"/>
    </location>
</feature>
<keyword evidence="3" id="KW-1185">Reference proteome</keyword>
<reference evidence="2 3" key="1">
    <citation type="journal article" date="2023" name="Genes (Basel)">
        <title>Chromosome-Level Genome Assembly and Circadian Gene Repertoire of the Patagonia Blennie Eleginops maclovinus-The Closest Ancestral Proxy of Antarctic Cryonotothenioids.</title>
        <authorList>
            <person name="Cheng C.C."/>
            <person name="Rivera-Colon A.G."/>
            <person name="Minhas B.F."/>
            <person name="Wilson L."/>
            <person name="Rayamajhi N."/>
            <person name="Vargas-Chacoff L."/>
            <person name="Catchen J.M."/>
        </authorList>
    </citation>
    <scope>NUCLEOTIDE SEQUENCE [LARGE SCALE GENOMIC DNA]</scope>
    <source>
        <strain evidence="2">JMC-PN-2008</strain>
    </source>
</reference>
<dbReference type="Proteomes" id="UP001346869">
    <property type="component" value="Unassembled WGS sequence"/>
</dbReference>
<feature type="chain" id="PRO_5042830806" evidence="1">
    <location>
        <begin position="26"/>
        <end position="96"/>
    </location>
</feature>
<sequence>MSRIIGVTLLLIILADNFSSTASHAGFHVSKGHIRKCRCRVLTNGKTMCHSPLFPINRREKLNLSKCLCSKKQQHQFPDLKAACTTRRPGLPISMI</sequence>
<keyword evidence="1" id="KW-0732">Signal</keyword>
<comment type="caution">
    <text evidence="2">The sequence shown here is derived from an EMBL/GenBank/DDBJ whole genome shotgun (WGS) entry which is preliminary data.</text>
</comment>
<evidence type="ECO:0000256" key="1">
    <source>
        <dbReference type="SAM" id="SignalP"/>
    </source>
</evidence>
<evidence type="ECO:0000313" key="3">
    <source>
        <dbReference type="Proteomes" id="UP001346869"/>
    </source>
</evidence>
<evidence type="ECO:0000313" key="2">
    <source>
        <dbReference type="EMBL" id="KAK5848590.1"/>
    </source>
</evidence>
<organism evidence="2 3">
    <name type="scientific">Eleginops maclovinus</name>
    <name type="common">Patagonian blennie</name>
    <name type="synonym">Eleginus maclovinus</name>
    <dbReference type="NCBI Taxonomy" id="56733"/>
    <lineage>
        <taxon>Eukaryota</taxon>
        <taxon>Metazoa</taxon>
        <taxon>Chordata</taxon>
        <taxon>Craniata</taxon>
        <taxon>Vertebrata</taxon>
        <taxon>Euteleostomi</taxon>
        <taxon>Actinopterygii</taxon>
        <taxon>Neopterygii</taxon>
        <taxon>Teleostei</taxon>
        <taxon>Neoteleostei</taxon>
        <taxon>Acanthomorphata</taxon>
        <taxon>Eupercaria</taxon>
        <taxon>Perciformes</taxon>
        <taxon>Notothenioidei</taxon>
        <taxon>Eleginopidae</taxon>
        <taxon>Eleginops</taxon>
    </lineage>
</organism>
<reference evidence="2 3" key="2">
    <citation type="journal article" date="2023" name="Mol. Biol. Evol.">
        <title>Genomics of Secondarily Temperate Adaptation in the Only Non-Antarctic Icefish.</title>
        <authorList>
            <person name="Rivera-Colon A.G."/>
            <person name="Rayamajhi N."/>
            <person name="Minhas B.F."/>
            <person name="Madrigal G."/>
            <person name="Bilyk K.T."/>
            <person name="Yoon V."/>
            <person name="Hune M."/>
            <person name="Gregory S."/>
            <person name="Cheng C.H.C."/>
            <person name="Catchen J.M."/>
        </authorList>
    </citation>
    <scope>NUCLEOTIDE SEQUENCE [LARGE SCALE GENOMIC DNA]</scope>
    <source>
        <strain evidence="2">JMC-PN-2008</strain>
    </source>
</reference>
<accession>A0AAN7WWL6</accession>
<dbReference type="EMBL" id="JAUZQC010000025">
    <property type="protein sequence ID" value="KAK5848590.1"/>
    <property type="molecule type" value="Genomic_DNA"/>
</dbReference>